<accession>A0ABW4SZJ0</accession>
<organism evidence="1 2">
    <name type="scientific">Nonomuraea mangrovi</name>
    <dbReference type="NCBI Taxonomy" id="2316207"/>
    <lineage>
        <taxon>Bacteria</taxon>
        <taxon>Bacillati</taxon>
        <taxon>Actinomycetota</taxon>
        <taxon>Actinomycetes</taxon>
        <taxon>Streptosporangiales</taxon>
        <taxon>Streptosporangiaceae</taxon>
        <taxon>Nonomuraea</taxon>
    </lineage>
</organism>
<dbReference type="Proteomes" id="UP001597368">
    <property type="component" value="Unassembled WGS sequence"/>
</dbReference>
<gene>
    <name evidence="1" type="ORF">ACFSKW_21515</name>
</gene>
<dbReference type="RefSeq" id="WP_379574092.1">
    <property type="nucleotide sequence ID" value="NZ_JBHUFV010000033.1"/>
</dbReference>
<protein>
    <submittedName>
        <fullName evidence="1">Uncharacterized protein</fullName>
    </submittedName>
</protein>
<reference evidence="2" key="1">
    <citation type="journal article" date="2019" name="Int. J. Syst. Evol. Microbiol.">
        <title>The Global Catalogue of Microorganisms (GCM) 10K type strain sequencing project: providing services to taxonomists for standard genome sequencing and annotation.</title>
        <authorList>
            <consortium name="The Broad Institute Genomics Platform"/>
            <consortium name="The Broad Institute Genome Sequencing Center for Infectious Disease"/>
            <person name="Wu L."/>
            <person name="Ma J."/>
        </authorList>
    </citation>
    <scope>NUCLEOTIDE SEQUENCE [LARGE SCALE GENOMIC DNA]</scope>
    <source>
        <strain evidence="2">ICMP 6774ER</strain>
    </source>
</reference>
<evidence type="ECO:0000313" key="1">
    <source>
        <dbReference type="EMBL" id="MFD1934047.1"/>
    </source>
</evidence>
<evidence type="ECO:0000313" key="2">
    <source>
        <dbReference type="Proteomes" id="UP001597368"/>
    </source>
</evidence>
<keyword evidence="2" id="KW-1185">Reference proteome</keyword>
<dbReference type="EMBL" id="JBHUFV010000033">
    <property type="protein sequence ID" value="MFD1934047.1"/>
    <property type="molecule type" value="Genomic_DNA"/>
</dbReference>
<proteinExistence type="predicted"/>
<comment type="caution">
    <text evidence="1">The sequence shown here is derived from an EMBL/GenBank/DDBJ whole genome shotgun (WGS) entry which is preliminary data.</text>
</comment>
<name>A0ABW4SZJ0_9ACTN</name>
<sequence>MLLDTNIELGSDGKLYGKVQGKAYRIDRASMALTLLVRPLSLLLKGSDGHMYLSRFENFYTYRLC</sequence>